<gene>
    <name evidence="2" type="ORF">PCOR1329_LOCUS16733</name>
</gene>
<organism evidence="2 3">
    <name type="scientific">Prorocentrum cordatum</name>
    <dbReference type="NCBI Taxonomy" id="2364126"/>
    <lineage>
        <taxon>Eukaryota</taxon>
        <taxon>Sar</taxon>
        <taxon>Alveolata</taxon>
        <taxon>Dinophyceae</taxon>
        <taxon>Prorocentrales</taxon>
        <taxon>Prorocentraceae</taxon>
        <taxon>Prorocentrum</taxon>
    </lineage>
</organism>
<name>A0ABN9R4Q5_9DINO</name>
<dbReference type="SUPFAM" id="SSF47391">
    <property type="entry name" value="Dimerization-anchoring domain of cAMP-dependent PK regulatory subunit"/>
    <property type="match status" value="1"/>
</dbReference>
<protein>
    <recommendedName>
        <fullName evidence="4">Anaphase-promoting complex subunit 1</fullName>
    </recommendedName>
</protein>
<comment type="caution">
    <text evidence="2">The sequence shown here is derived from an EMBL/GenBank/DDBJ whole genome shotgun (WGS) entry which is preliminary data.</text>
</comment>
<reference evidence="2" key="1">
    <citation type="submission" date="2023-10" db="EMBL/GenBank/DDBJ databases">
        <authorList>
            <person name="Chen Y."/>
            <person name="Shah S."/>
            <person name="Dougan E. K."/>
            <person name="Thang M."/>
            <person name="Chan C."/>
        </authorList>
    </citation>
    <scope>NUCLEOTIDE SEQUENCE [LARGE SCALE GENOMIC DNA]</scope>
</reference>
<keyword evidence="3" id="KW-1185">Reference proteome</keyword>
<dbReference type="InterPro" id="IPR049760">
    <property type="entry name" value="DD_EFCAB10"/>
</dbReference>
<feature type="region of interest" description="Disordered" evidence="1">
    <location>
        <begin position="161"/>
        <end position="184"/>
    </location>
</feature>
<dbReference type="CDD" id="cd22976">
    <property type="entry name" value="DD_EFCAB10"/>
    <property type="match status" value="1"/>
</dbReference>
<sequence>MELRVSDVRGLHPACILSVRAGQARRQAPLGQLATHPLRFPEQTGAGASGHLKIDLLQPLASECLVLHPAELRGYTVGVDRDGGAPGSFRLLLSQLGPTAAEPPAADQSAAEAEAVASTQQYLEKFLVLEYMQRLLQALVEARPEDPFEFLWRQLGALLGGEPRAEPGPKKPGGEGTSHTHTHT</sequence>
<proteinExistence type="predicted"/>
<dbReference type="EMBL" id="CAUYUJ010005143">
    <property type="protein sequence ID" value="CAK0812448.1"/>
    <property type="molecule type" value="Genomic_DNA"/>
</dbReference>
<evidence type="ECO:0000313" key="2">
    <source>
        <dbReference type="EMBL" id="CAK0812448.1"/>
    </source>
</evidence>
<evidence type="ECO:0000313" key="3">
    <source>
        <dbReference type="Proteomes" id="UP001189429"/>
    </source>
</evidence>
<evidence type="ECO:0000256" key="1">
    <source>
        <dbReference type="SAM" id="MobiDB-lite"/>
    </source>
</evidence>
<feature type="compositionally biased region" description="Basic and acidic residues" evidence="1">
    <location>
        <begin position="163"/>
        <end position="173"/>
    </location>
</feature>
<evidence type="ECO:0008006" key="4">
    <source>
        <dbReference type="Google" id="ProtNLM"/>
    </source>
</evidence>
<accession>A0ABN9R4Q5</accession>
<dbReference type="Proteomes" id="UP001189429">
    <property type="component" value="Unassembled WGS sequence"/>
</dbReference>